<reference evidence="9 10" key="1">
    <citation type="submission" date="2019-02" db="EMBL/GenBank/DDBJ databases">
        <title>Genomic Encyclopedia of Type Strains, Phase IV (KMG-IV): sequencing the most valuable type-strain genomes for metagenomic binning, comparative biology and taxonomic classification.</title>
        <authorList>
            <person name="Goeker M."/>
        </authorList>
    </citation>
    <scope>NUCLEOTIDE SEQUENCE [LARGE SCALE GENOMIC DNA]</scope>
    <source>
        <strain evidence="9 10">DSM 21056</strain>
    </source>
</reference>
<dbReference type="SUPFAM" id="SSF111369">
    <property type="entry name" value="HlyD-like secretion proteins"/>
    <property type="match status" value="1"/>
</dbReference>
<feature type="domain" description="Multidrug resistance protein MdtA-like alpha-helical hairpin" evidence="5">
    <location>
        <begin position="105"/>
        <end position="166"/>
    </location>
</feature>
<dbReference type="PANTHER" id="PTHR30469">
    <property type="entry name" value="MULTIDRUG RESISTANCE PROTEIN MDTA"/>
    <property type="match status" value="1"/>
</dbReference>
<dbReference type="PANTHER" id="PTHR30469:SF11">
    <property type="entry name" value="BLL4320 PROTEIN"/>
    <property type="match status" value="1"/>
</dbReference>
<keyword evidence="3" id="KW-0813">Transport</keyword>
<feature type="domain" description="Multidrug resistance protein MdtA-like barrel-sandwich hybrid" evidence="6">
    <location>
        <begin position="70"/>
        <end position="188"/>
    </location>
</feature>
<dbReference type="OrthoDB" id="9806939at2"/>
<comment type="similarity">
    <text evidence="2">Belongs to the membrane fusion protein (MFP) (TC 8.A.1) family.</text>
</comment>
<evidence type="ECO:0000256" key="1">
    <source>
        <dbReference type="ARBA" id="ARBA00004196"/>
    </source>
</evidence>
<dbReference type="AlphaFoldDB" id="A0A4Q8D2R8"/>
<dbReference type="Pfam" id="PF25876">
    <property type="entry name" value="HH_MFP_RND"/>
    <property type="match status" value="1"/>
</dbReference>
<dbReference type="EMBL" id="SHLI01000001">
    <property type="protein sequence ID" value="RZU99644.1"/>
    <property type="molecule type" value="Genomic_DNA"/>
</dbReference>
<evidence type="ECO:0000256" key="3">
    <source>
        <dbReference type="ARBA" id="ARBA00022448"/>
    </source>
</evidence>
<evidence type="ECO:0000259" key="5">
    <source>
        <dbReference type="Pfam" id="PF25876"/>
    </source>
</evidence>
<feature type="coiled-coil region" evidence="4">
    <location>
        <begin position="109"/>
        <end position="160"/>
    </location>
</feature>
<dbReference type="RefSeq" id="WP_130503857.1">
    <property type="nucleotide sequence ID" value="NZ_SHLI01000001.1"/>
</dbReference>
<organism evidence="9 10">
    <name type="scientific">Spiribacter vilamensis</name>
    <dbReference type="NCBI Taxonomy" id="531306"/>
    <lineage>
        <taxon>Bacteria</taxon>
        <taxon>Pseudomonadati</taxon>
        <taxon>Pseudomonadota</taxon>
        <taxon>Gammaproteobacteria</taxon>
        <taxon>Chromatiales</taxon>
        <taxon>Ectothiorhodospiraceae</taxon>
        <taxon>Spiribacter</taxon>
    </lineage>
</organism>
<dbReference type="Proteomes" id="UP000292298">
    <property type="component" value="Unassembled WGS sequence"/>
</dbReference>
<dbReference type="InterPro" id="IPR058625">
    <property type="entry name" value="MdtA-like_BSH"/>
</dbReference>
<dbReference type="NCBIfam" id="TIGR01730">
    <property type="entry name" value="RND_mfp"/>
    <property type="match status" value="1"/>
</dbReference>
<evidence type="ECO:0000256" key="2">
    <source>
        <dbReference type="ARBA" id="ARBA00009477"/>
    </source>
</evidence>
<evidence type="ECO:0000259" key="6">
    <source>
        <dbReference type="Pfam" id="PF25917"/>
    </source>
</evidence>
<evidence type="ECO:0000313" key="10">
    <source>
        <dbReference type="Proteomes" id="UP000292298"/>
    </source>
</evidence>
<evidence type="ECO:0000259" key="7">
    <source>
        <dbReference type="Pfam" id="PF25954"/>
    </source>
</evidence>
<evidence type="ECO:0000259" key="8">
    <source>
        <dbReference type="Pfam" id="PF25967"/>
    </source>
</evidence>
<keyword evidence="10" id="KW-1185">Reference proteome</keyword>
<comment type="caution">
    <text evidence="9">The sequence shown here is derived from an EMBL/GenBank/DDBJ whole genome shotgun (WGS) entry which is preliminary data.</text>
</comment>
<dbReference type="GO" id="GO:1990281">
    <property type="term" value="C:efflux pump complex"/>
    <property type="evidence" value="ECO:0007669"/>
    <property type="project" value="TreeGrafter"/>
</dbReference>
<dbReference type="InterPro" id="IPR058627">
    <property type="entry name" value="MdtA-like_C"/>
</dbReference>
<dbReference type="Pfam" id="PF25967">
    <property type="entry name" value="RND-MFP_C"/>
    <property type="match status" value="1"/>
</dbReference>
<dbReference type="Gene3D" id="2.40.420.20">
    <property type="match status" value="1"/>
</dbReference>
<dbReference type="InterPro" id="IPR058624">
    <property type="entry name" value="MdtA-like_HH"/>
</dbReference>
<evidence type="ECO:0000313" key="9">
    <source>
        <dbReference type="EMBL" id="RZU99644.1"/>
    </source>
</evidence>
<dbReference type="Pfam" id="PF25917">
    <property type="entry name" value="BSH_RND"/>
    <property type="match status" value="1"/>
</dbReference>
<evidence type="ECO:0000256" key="4">
    <source>
        <dbReference type="SAM" id="Coils"/>
    </source>
</evidence>
<name>A0A4Q8D2R8_9GAMM</name>
<keyword evidence="4" id="KW-0175">Coiled coil</keyword>
<protein>
    <submittedName>
        <fullName evidence="9">Membrane fusion protein (Multidrug efflux system)</fullName>
    </submittedName>
</protein>
<dbReference type="FunFam" id="2.40.30.170:FF:000010">
    <property type="entry name" value="Efflux RND transporter periplasmic adaptor subunit"/>
    <property type="match status" value="1"/>
</dbReference>
<proteinExistence type="inferred from homology"/>
<dbReference type="Gene3D" id="2.40.30.170">
    <property type="match status" value="1"/>
</dbReference>
<feature type="domain" description="CusB-like beta-barrel" evidence="7">
    <location>
        <begin position="203"/>
        <end position="272"/>
    </location>
</feature>
<dbReference type="InterPro" id="IPR058792">
    <property type="entry name" value="Beta-barrel_RND_2"/>
</dbReference>
<feature type="domain" description="Multidrug resistance protein MdtA-like C-terminal permuted SH3" evidence="8">
    <location>
        <begin position="280"/>
        <end position="341"/>
    </location>
</feature>
<dbReference type="InterPro" id="IPR006143">
    <property type="entry name" value="RND_pump_MFP"/>
</dbReference>
<sequence length="366" mass="39658">MKVFIRLLIALLLLGGIFGGIFGYKYFVQMQAGGPGGGPRPANITATAVASEQWQGKRESVGSLTAVDRVAVSTEVAGTIDTLDFDSGDQVEIGDRLAGLDTDVDQAELRGLEAEAELARIEFNRAQDLLPQRAISQSQFDEARARLDSANAAVNTQQARLDQKTIRAPFTGVLGLRQVSVGQYLAPGSDIVELQRLDPIYADFTLPERFLTDVERGQTIEMRTSALDEVFRGEITAIDSAITENTRSVSLRATLDNPDGRLRPGMFARVTVLEPLERSVLTIPRTAVSFNTYGDFVLRINETDNGLVSERVQIETGEVRDGRIEVTDGLAEGERLVAAGLVKVRPGQPVTIDETVGLDPAEVSGR</sequence>
<dbReference type="Gene3D" id="1.10.287.470">
    <property type="entry name" value="Helix hairpin bin"/>
    <property type="match status" value="1"/>
</dbReference>
<dbReference type="GO" id="GO:0015562">
    <property type="term" value="F:efflux transmembrane transporter activity"/>
    <property type="evidence" value="ECO:0007669"/>
    <property type="project" value="TreeGrafter"/>
</dbReference>
<comment type="subcellular location">
    <subcellularLocation>
        <location evidence="1">Cell envelope</location>
    </subcellularLocation>
</comment>
<gene>
    <name evidence="9" type="ORF">EV698_1939</name>
</gene>
<dbReference type="Gene3D" id="2.40.50.100">
    <property type="match status" value="1"/>
</dbReference>
<dbReference type="Pfam" id="PF25954">
    <property type="entry name" value="Beta-barrel_RND_2"/>
    <property type="match status" value="1"/>
</dbReference>
<accession>A0A4Q8D2R8</accession>